<name>A0ABU2SBK5_9ACTN</name>
<dbReference type="Gene3D" id="1.10.1040.10">
    <property type="entry name" value="N-(1-d-carboxylethyl)-l-norvaline Dehydrogenase, domain 2"/>
    <property type="match status" value="1"/>
</dbReference>
<protein>
    <submittedName>
        <fullName evidence="3">NAD(P)-binding domain-containing protein</fullName>
    </submittedName>
</protein>
<accession>A0ABU2SBK5</accession>
<dbReference type="Gene3D" id="3.40.50.720">
    <property type="entry name" value="NAD(P)-binding Rossmann-like Domain"/>
    <property type="match status" value="1"/>
</dbReference>
<dbReference type="Pfam" id="PF03446">
    <property type="entry name" value="NAD_binding_2"/>
    <property type="match status" value="1"/>
</dbReference>
<evidence type="ECO:0000313" key="4">
    <source>
        <dbReference type="Proteomes" id="UP001183615"/>
    </source>
</evidence>
<comment type="caution">
    <text evidence="3">The sequence shown here is derived from an EMBL/GenBank/DDBJ whole genome shotgun (WGS) entry which is preliminary data.</text>
</comment>
<dbReference type="RefSeq" id="WP_311620505.1">
    <property type="nucleotide sequence ID" value="NZ_JAVREV010000018.1"/>
</dbReference>
<evidence type="ECO:0000313" key="3">
    <source>
        <dbReference type="EMBL" id="MDT0446350.1"/>
    </source>
</evidence>
<dbReference type="InterPro" id="IPR036291">
    <property type="entry name" value="NAD(P)-bd_dom_sf"/>
</dbReference>
<sequence length="314" mass="32260">MKRTRPTATLPPVRRPPTDGVAVLGTGRLGGAIAEALLAAGHPTCVWNRTADRTGPQADAGARVADSPAEAAAGAALLVLCVGDFQAVRQTLSAAGANLVGRTVLVMTTLTPDEARAAAAVAAEHGASYASVPFMAGYQAIGRPESLLLCAGPREVFDRHQETLRALGGDVRHVGDDPGLGALFEAAVVGFLLEFWAGYLHTLALVRRESGPTDAFASVLQSTLQGLAPLLPVIAGQTVSGDYDPDTFGRLDYLAPMADAMIGLRRSRGIDTARLEHLKGLIDQRLGLGFGGEGLASLIEVIEGSGDGGAGPVG</sequence>
<dbReference type="PANTHER" id="PTHR43580:SF2">
    <property type="entry name" value="CYTOKINE-LIKE NUCLEAR FACTOR N-PAC"/>
    <property type="match status" value="1"/>
</dbReference>
<proteinExistence type="predicted"/>
<dbReference type="Pfam" id="PF21761">
    <property type="entry name" value="RedAm-like_C"/>
    <property type="match status" value="1"/>
</dbReference>
<dbReference type="PANTHER" id="PTHR43580">
    <property type="entry name" value="OXIDOREDUCTASE GLYR1-RELATED"/>
    <property type="match status" value="1"/>
</dbReference>
<keyword evidence="4" id="KW-1185">Reference proteome</keyword>
<dbReference type="Proteomes" id="UP001183615">
    <property type="component" value="Unassembled WGS sequence"/>
</dbReference>
<dbReference type="InterPro" id="IPR006115">
    <property type="entry name" value="6PGDH_NADP-bd"/>
</dbReference>
<dbReference type="InterPro" id="IPR013328">
    <property type="entry name" value="6PGD_dom2"/>
</dbReference>
<feature type="domain" description="6-phosphogluconate dehydrogenase NADP-binding" evidence="1">
    <location>
        <begin position="21"/>
        <end position="175"/>
    </location>
</feature>
<feature type="domain" description="NADPH-dependent reductive aminase-like C-terminal" evidence="2">
    <location>
        <begin position="177"/>
        <end position="303"/>
    </location>
</feature>
<organism evidence="3 4">
    <name type="scientific">Streptomyces johnsoniae</name>
    <dbReference type="NCBI Taxonomy" id="3075532"/>
    <lineage>
        <taxon>Bacteria</taxon>
        <taxon>Bacillati</taxon>
        <taxon>Actinomycetota</taxon>
        <taxon>Actinomycetes</taxon>
        <taxon>Kitasatosporales</taxon>
        <taxon>Streptomycetaceae</taxon>
        <taxon>Streptomyces</taxon>
    </lineage>
</organism>
<evidence type="ECO:0000259" key="2">
    <source>
        <dbReference type="Pfam" id="PF21761"/>
    </source>
</evidence>
<dbReference type="InterPro" id="IPR051265">
    <property type="entry name" value="HIBADH-related_NP60_sf"/>
</dbReference>
<evidence type="ECO:0000259" key="1">
    <source>
        <dbReference type="Pfam" id="PF03446"/>
    </source>
</evidence>
<gene>
    <name evidence="3" type="ORF">RM779_27685</name>
</gene>
<dbReference type="SUPFAM" id="SSF51735">
    <property type="entry name" value="NAD(P)-binding Rossmann-fold domains"/>
    <property type="match status" value="1"/>
</dbReference>
<dbReference type="EMBL" id="JAVREV010000018">
    <property type="protein sequence ID" value="MDT0446350.1"/>
    <property type="molecule type" value="Genomic_DNA"/>
</dbReference>
<dbReference type="InterPro" id="IPR048666">
    <property type="entry name" value="RedAm-like_C"/>
</dbReference>
<reference evidence="4" key="1">
    <citation type="submission" date="2023-07" db="EMBL/GenBank/DDBJ databases">
        <title>30 novel species of actinomycetes from the DSMZ collection.</title>
        <authorList>
            <person name="Nouioui I."/>
        </authorList>
    </citation>
    <scope>NUCLEOTIDE SEQUENCE [LARGE SCALE GENOMIC DNA]</scope>
    <source>
        <strain evidence="4">DSM 41886</strain>
    </source>
</reference>